<proteinExistence type="predicted"/>
<dbReference type="Pfam" id="PF00168">
    <property type="entry name" value="C2"/>
    <property type="match status" value="1"/>
</dbReference>
<dbReference type="Gene3D" id="2.60.40.150">
    <property type="entry name" value="C2 domain"/>
    <property type="match status" value="1"/>
</dbReference>
<evidence type="ECO:0000256" key="1">
    <source>
        <dbReference type="ARBA" id="ARBA00022723"/>
    </source>
</evidence>
<dbReference type="InterPro" id="IPR035892">
    <property type="entry name" value="C2_domain_sf"/>
</dbReference>
<accession>A0AAN8V9J9</accession>
<dbReference type="PANTHER" id="PTHR46502">
    <property type="entry name" value="C2 DOMAIN-CONTAINING"/>
    <property type="match status" value="1"/>
</dbReference>
<keyword evidence="5" id="KW-1185">Reference proteome</keyword>
<dbReference type="InterPro" id="IPR000008">
    <property type="entry name" value="C2_dom"/>
</dbReference>
<evidence type="ECO:0000256" key="2">
    <source>
        <dbReference type="ARBA" id="ARBA00022837"/>
    </source>
</evidence>
<evidence type="ECO:0000313" key="4">
    <source>
        <dbReference type="EMBL" id="KAK6929349.1"/>
    </source>
</evidence>
<evidence type="ECO:0000313" key="5">
    <source>
        <dbReference type="Proteomes" id="UP001370490"/>
    </source>
</evidence>
<sequence>EIFKLTPQKLSLLLNANLFRNANMVGGMDPYVLIQYKSQERKSSVARGKGCSPTWNEKFTFRIDYPGDGDQYKLTLKIMDKDTFSADDFLGQATIYLKELLELGIENGKSQLHPSKYRVIHNGSYHGEICVGVNFTATVRTIDMDRQTSTTLLV</sequence>
<dbReference type="PANTHER" id="PTHR46502:SF15">
    <property type="entry name" value="16 KDA PHLOEM PROTEIN 1"/>
    <property type="match status" value="1"/>
</dbReference>
<dbReference type="GO" id="GO:0046872">
    <property type="term" value="F:metal ion binding"/>
    <property type="evidence" value="ECO:0007669"/>
    <property type="project" value="UniProtKB-KW"/>
</dbReference>
<dbReference type="AlphaFoldDB" id="A0AAN8V9J9"/>
<protein>
    <submittedName>
        <fullName evidence="4">C2 domain</fullName>
    </submittedName>
</protein>
<organism evidence="4 5">
    <name type="scientific">Dillenia turbinata</name>
    <dbReference type="NCBI Taxonomy" id="194707"/>
    <lineage>
        <taxon>Eukaryota</taxon>
        <taxon>Viridiplantae</taxon>
        <taxon>Streptophyta</taxon>
        <taxon>Embryophyta</taxon>
        <taxon>Tracheophyta</taxon>
        <taxon>Spermatophyta</taxon>
        <taxon>Magnoliopsida</taxon>
        <taxon>eudicotyledons</taxon>
        <taxon>Gunneridae</taxon>
        <taxon>Pentapetalae</taxon>
        <taxon>Dilleniales</taxon>
        <taxon>Dilleniaceae</taxon>
        <taxon>Dillenia</taxon>
    </lineage>
</organism>
<dbReference type="PROSITE" id="PS50004">
    <property type="entry name" value="C2"/>
    <property type="match status" value="1"/>
</dbReference>
<dbReference type="Proteomes" id="UP001370490">
    <property type="component" value="Unassembled WGS sequence"/>
</dbReference>
<comment type="caution">
    <text evidence="4">The sequence shown here is derived from an EMBL/GenBank/DDBJ whole genome shotgun (WGS) entry which is preliminary data.</text>
</comment>
<dbReference type="SUPFAM" id="SSF49562">
    <property type="entry name" value="C2 domain (Calcium/lipid-binding domain, CaLB)"/>
    <property type="match status" value="1"/>
</dbReference>
<evidence type="ECO:0000259" key="3">
    <source>
        <dbReference type="PROSITE" id="PS50004"/>
    </source>
</evidence>
<dbReference type="SMART" id="SM00239">
    <property type="entry name" value="C2"/>
    <property type="match status" value="1"/>
</dbReference>
<gene>
    <name evidence="4" type="ORF">RJ641_005554</name>
</gene>
<keyword evidence="2" id="KW-0106">Calcium</keyword>
<name>A0AAN8V9J9_9MAGN</name>
<reference evidence="4 5" key="1">
    <citation type="submission" date="2023-12" db="EMBL/GenBank/DDBJ databases">
        <title>A high-quality genome assembly for Dillenia turbinata (Dilleniales).</title>
        <authorList>
            <person name="Chanderbali A."/>
        </authorList>
    </citation>
    <scope>NUCLEOTIDE SEQUENCE [LARGE SCALE GENOMIC DNA]</scope>
    <source>
        <strain evidence="4">LSX21</strain>
        <tissue evidence="4">Leaf</tissue>
    </source>
</reference>
<feature type="domain" description="C2" evidence="3">
    <location>
        <begin position="1"/>
        <end position="113"/>
    </location>
</feature>
<feature type="non-terminal residue" evidence="4">
    <location>
        <position position="1"/>
    </location>
</feature>
<keyword evidence="1" id="KW-0479">Metal-binding</keyword>
<dbReference type="EMBL" id="JBAMMX010000013">
    <property type="protein sequence ID" value="KAK6929349.1"/>
    <property type="molecule type" value="Genomic_DNA"/>
</dbReference>